<gene>
    <name evidence="5" type="ORF">EHW97_04295</name>
</gene>
<evidence type="ECO:0000313" key="6">
    <source>
        <dbReference type="Proteomes" id="UP000275225"/>
    </source>
</evidence>
<evidence type="ECO:0000313" key="5">
    <source>
        <dbReference type="EMBL" id="RQN08930.1"/>
    </source>
</evidence>
<feature type="chain" id="PRO_5018129278" evidence="4">
    <location>
        <begin position="27"/>
        <end position="425"/>
    </location>
</feature>
<comment type="similarity">
    <text evidence="1">Belongs to the bacterial solute-binding protein 7 family.</text>
</comment>
<evidence type="ECO:0000256" key="2">
    <source>
        <dbReference type="ARBA" id="ARBA00022448"/>
    </source>
</evidence>
<keyword evidence="3 4" id="KW-0732">Signal</keyword>
<reference evidence="5 6" key="1">
    <citation type="submission" date="2018-11" db="EMBL/GenBank/DDBJ databases">
        <authorList>
            <person name="Li F."/>
        </authorList>
    </citation>
    <scope>NUCLEOTIDE SEQUENCE [LARGE SCALE GENOMIC DNA]</scope>
    <source>
        <strain evidence="5 6">YS17T</strain>
    </source>
</reference>
<dbReference type="EMBL" id="RQJX01000004">
    <property type="protein sequence ID" value="RQN08930.1"/>
    <property type="molecule type" value="Genomic_DNA"/>
</dbReference>
<name>A0A3N6WNR1_9ACTN</name>
<dbReference type="PROSITE" id="PS51257">
    <property type="entry name" value="PROKAR_LIPOPROTEIN"/>
    <property type="match status" value="1"/>
</dbReference>
<evidence type="ECO:0000256" key="3">
    <source>
        <dbReference type="ARBA" id="ARBA00022729"/>
    </source>
</evidence>
<protein>
    <submittedName>
        <fullName evidence="5">C4-dicarboxylate ABC transporter substrate-binding protein</fullName>
    </submittedName>
</protein>
<dbReference type="InterPro" id="IPR018389">
    <property type="entry name" value="DctP_fam"/>
</dbReference>
<proteinExistence type="inferred from homology"/>
<keyword evidence="2" id="KW-0813">Transport</keyword>
<organism evidence="5 6">
    <name type="scientific">Aeromicrobium camelliae</name>
    <dbReference type="NCBI Taxonomy" id="1538144"/>
    <lineage>
        <taxon>Bacteria</taxon>
        <taxon>Bacillati</taxon>
        <taxon>Actinomycetota</taxon>
        <taxon>Actinomycetes</taxon>
        <taxon>Propionibacteriales</taxon>
        <taxon>Nocardioidaceae</taxon>
        <taxon>Aeromicrobium</taxon>
    </lineage>
</organism>
<dbReference type="AlphaFoldDB" id="A0A3N6WNR1"/>
<dbReference type="PANTHER" id="PTHR33376:SF7">
    <property type="entry name" value="C4-DICARBOXYLATE-BINDING PROTEIN DCTB"/>
    <property type="match status" value="1"/>
</dbReference>
<dbReference type="OrthoDB" id="9815946at2"/>
<dbReference type="InterPro" id="IPR038404">
    <property type="entry name" value="TRAP_DctP_sf"/>
</dbReference>
<dbReference type="Proteomes" id="UP000275225">
    <property type="component" value="Unassembled WGS sequence"/>
</dbReference>
<dbReference type="GO" id="GO:0055085">
    <property type="term" value="P:transmembrane transport"/>
    <property type="evidence" value="ECO:0007669"/>
    <property type="project" value="InterPro"/>
</dbReference>
<dbReference type="NCBIfam" id="NF037995">
    <property type="entry name" value="TRAP_S1"/>
    <property type="match status" value="1"/>
</dbReference>
<comment type="caution">
    <text evidence="5">The sequence shown here is derived from an EMBL/GenBank/DDBJ whole genome shotgun (WGS) entry which is preliminary data.</text>
</comment>
<accession>A0A3N6WNR1</accession>
<dbReference type="PANTHER" id="PTHR33376">
    <property type="match status" value="1"/>
</dbReference>
<dbReference type="Pfam" id="PF03480">
    <property type="entry name" value="DctP"/>
    <property type="match status" value="1"/>
</dbReference>
<dbReference type="Gene3D" id="3.40.190.170">
    <property type="entry name" value="Bacterial extracellular solute-binding protein, family 7"/>
    <property type="match status" value="1"/>
</dbReference>
<sequence>MMQMRRYRIIGALGAAAALLVTSACAEQGGSGDGGGGASVEYGADRAEYVEALQDMEPVELTIQSTGPQGSATGRRFEAYAEAVEDWSGGKITFNFFYSNAVAPPTEVHQALADGRLDIGSVMPALVPAEFPAANALNDLSHLGRQLPVDWMLQWHGIMLDMSAAIDDVDEEYEAKDMKLLLPAFGSGAYMPYCAEGAESAEDVAGRGVATQSGVQNRESEALGMNPMSISYNEMFEALERRVVDCALTTVTGAALGGYIAAAPHVLFDEETGFNAPGGSIAMSLARWNELPLAAQQLMVDRLDVLMQANFEGAWENTSAAVEQVLSAGGSFAPLPSSATDALAAVHDEVERGVAEGGAVADGEALVEMAREFEQEWADRIDALGLEGVGTSYEEFPQWYADGAPDLQRYFDALWEGAMGARRPA</sequence>
<feature type="signal peptide" evidence="4">
    <location>
        <begin position="1"/>
        <end position="26"/>
    </location>
</feature>
<evidence type="ECO:0000256" key="4">
    <source>
        <dbReference type="SAM" id="SignalP"/>
    </source>
</evidence>
<evidence type="ECO:0000256" key="1">
    <source>
        <dbReference type="ARBA" id="ARBA00009023"/>
    </source>
</evidence>
<keyword evidence="6" id="KW-1185">Reference proteome</keyword>